<dbReference type="Proteomes" id="UP000838756">
    <property type="component" value="Unassembled WGS sequence"/>
</dbReference>
<dbReference type="EMBL" id="CAKXAJ010025322">
    <property type="protein sequence ID" value="CAH2238169.1"/>
    <property type="molecule type" value="Genomic_DNA"/>
</dbReference>
<accession>A0A8S4RN21</accession>
<keyword evidence="2" id="KW-1185">Reference proteome</keyword>
<protein>
    <submittedName>
        <fullName evidence="1">Jg22097 protein</fullName>
    </submittedName>
</protein>
<name>A0A8S4RN21_9NEOP</name>
<gene>
    <name evidence="1" type="primary">jg22097</name>
    <name evidence="1" type="ORF">PAEG_LOCUS15316</name>
</gene>
<evidence type="ECO:0000313" key="2">
    <source>
        <dbReference type="Proteomes" id="UP000838756"/>
    </source>
</evidence>
<evidence type="ECO:0000313" key="1">
    <source>
        <dbReference type="EMBL" id="CAH2238169.1"/>
    </source>
</evidence>
<sequence>MVSIKAPKNRSVTRACWRASEWGSARKSLNTRLEEAWCEHTSGCRQKSGTGVCVGKRVAGGAMDFAIQDVVVAPGELDT</sequence>
<reference evidence="1" key="1">
    <citation type="submission" date="2022-03" db="EMBL/GenBank/DDBJ databases">
        <authorList>
            <person name="Lindestad O."/>
        </authorList>
    </citation>
    <scope>NUCLEOTIDE SEQUENCE</scope>
</reference>
<comment type="caution">
    <text evidence="1">The sequence shown here is derived from an EMBL/GenBank/DDBJ whole genome shotgun (WGS) entry which is preliminary data.</text>
</comment>
<organism evidence="1 2">
    <name type="scientific">Pararge aegeria aegeria</name>
    <dbReference type="NCBI Taxonomy" id="348720"/>
    <lineage>
        <taxon>Eukaryota</taxon>
        <taxon>Metazoa</taxon>
        <taxon>Ecdysozoa</taxon>
        <taxon>Arthropoda</taxon>
        <taxon>Hexapoda</taxon>
        <taxon>Insecta</taxon>
        <taxon>Pterygota</taxon>
        <taxon>Neoptera</taxon>
        <taxon>Endopterygota</taxon>
        <taxon>Lepidoptera</taxon>
        <taxon>Glossata</taxon>
        <taxon>Ditrysia</taxon>
        <taxon>Papilionoidea</taxon>
        <taxon>Nymphalidae</taxon>
        <taxon>Satyrinae</taxon>
        <taxon>Satyrini</taxon>
        <taxon>Parargina</taxon>
        <taxon>Pararge</taxon>
    </lineage>
</organism>
<proteinExistence type="predicted"/>
<dbReference type="AlphaFoldDB" id="A0A8S4RN21"/>